<proteinExistence type="predicted"/>
<dbReference type="OrthoDB" id="9758603at2"/>
<gene>
    <name evidence="3" type="ORF">FZO89_12255</name>
</gene>
<keyword evidence="1" id="KW-0732">Signal</keyword>
<name>A0A5D4XQX2_9GAMM</name>
<protein>
    <recommendedName>
        <fullName evidence="2">Glycoside hydrolase family 2 catalytic domain-containing protein</fullName>
    </recommendedName>
</protein>
<dbReference type="InterPro" id="IPR017853">
    <property type="entry name" value="GH"/>
</dbReference>
<organism evidence="3 4">
    <name type="scientific">Luteimonas viscosa</name>
    <dbReference type="NCBI Taxonomy" id="1132694"/>
    <lineage>
        <taxon>Bacteria</taxon>
        <taxon>Pseudomonadati</taxon>
        <taxon>Pseudomonadota</taxon>
        <taxon>Gammaproteobacteria</taxon>
        <taxon>Lysobacterales</taxon>
        <taxon>Lysobacteraceae</taxon>
        <taxon>Luteimonas</taxon>
    </lineage>
</organism>
<dbReference type="Pfam" id="PF02836">
    <property type="entry name" value="Glyco_hydro_2_C"/>
    <property type="match status" value="1"/>
</dbReference>
<dbReference type="GO" id="GO:0005975">
    <property type="term" value="P:carbohydrate metabolic process"/>
    <property type="evidence" value="ECO:0007669"/>
    <property type="project" value="InterPro"/>
</dbReference>
<dbReference type="InterPro" id="IPR006103">
    <property type="entry name" value="Glyco_hydro_2_cat"/>
</dbReference>
<accession>A0A5D4XQX2</accession>
<dbReference type="GO" id="GO:0004553">
    <property type="term" value="F:hydrolase activity, hydrolyzing O-glycosyl compounds"/>
    <property type="evidence" value="ECO:0007669"/>
    <property type="project" value="InterPro"/>
</dbReference>
<feature type="domain" description="Glycoside hydrolase family 2 catalytic" evidence="2">
    <location>
        <begin position="107"/>
        <end position="181"/>
    </location>
</feature>
<dbReference type="Gene3D" id="3.20.20.80">
    <property type="entry name" value="Glycosidases"/>
    <property type="match status" value="1"/>
</dbReference>
<dbReference type="AlphaFoldDB" id="A0A5D4XQX2"/>
<comment type="caution">
    <text evidence="3">The sequence shown here is derived from an EMBL/GenBank/DDBJ whole genome shotgun (WGS) entry which is preliminary data.</text>
</comment>
<dbReference type="RefSeq" id="WP_149103522.1">
    <property type="nucleotide sequence ID" value="NZ_VTFT01000001.1"/>
</dbReference>
<reference evidence="3 4" key="1">
    <citation type="submission" date="2019-08" db="EMBL/GenBank/DDBJ databases">
        <title>Luteimonas viscosus sp. nov., isolated from soil of a sunflower field.</title>
        <authorList>
            <person name="Jianli Z."/>
            <person name="Ying Z."/>
        </authorList>
    </citation>
    <scope>NUCLEOTIDE SEQUENCE [LARGE SCALE GENOMIC DNA]</scope>
    <source>
        <strain evidence="3 4">XBU10</strain>
    </source>
</reference>
<sequence>MRAVMACLLALGSWGASAQPPVDAKAAAPSHVRIVQEGGAYRLLVDGEPYYVRGAGSAEGDLEQLAARGGNSVRTWSTGTDVAKVRAMLDRAQRNGLTVAMGLAVGKERHGFDYDDPAAVAIQLRKLREEVRLYRDHPAVLMWLVGNELNLEHRNPKVWDAVEQIARMIHEEDPNHPVMTPLAGFDRALIDTIKARAPSLDLIGVQLYGDLEALPDKLREADWTGPYLVTEWGPTGHWESPLTAWGAPVEDHGSRKAALFERRYRDVIAADTRRCLGSYVFLWGHKQERTPTWYGLFLATGESTPAVDAMQLLWTGRWPDNRAPSIGPATIDGKGATSSVVLAPGAMHEAAAEADDRDGDPLQWHWYALEESRATSIGGDPETVPARVDLRVQRSEQGRLRFAAPDRPGNYRLFVEVRDGHDHAAYANIPFRVEGAAR</sequence>
<dbReference type="EMBL" id="VTFT01000001">
    <property type="protein sequence ID" value="TYT26969.1"/>
    <property type="molecule type" value="Genomic_DNA"/>
</dbReference>
<evidence type="ECO:0000313" key="4">
    <source>
        <dbReference type="Proteomes" id="UP000324973"/>
    </source>
</evidence>
<dbReference type="Proteomes" id="UP000324973">
    <property type="component" value="Unassembled WGS sequence"/>
</dbReference>
<feature type="chain" id="PRO_5022736741" description="Glycoside hydrolase family 2 catalytic domain-containing protein" evidence="1">
    <location>
        <begin position="19"/>
        <end position="438"/>
    </location>
</feature>
<evidence type="ECO:0000259" key="2">
    <source>
        <dbReference type="Pfam" id="PF02836"/>
    </source>
</evidence>
<dbReference type="SUPFAM" id="SSF51445">
    <property type="entry name" value="(Trans)glycosidases"/>
    <property type="match status" value="1"/>
</dbReference>
<evidence type="ECO:0000313" key="3">
    <source>
        <dbReference type="EMBL" id="TYT26969.1"/>
    </source>
</evidence>
<keyword evidence="4" id="KW-1185">Reference proteome</keyword>
<feature type="signal peptide" evidence="1">
    <location>
        <begin position="1"/>
        <end position="18"/>
    </location>
</feature>
<evidence type="ECO:0000256" key="1">
    <source>
        <dbReference type="SAM" id="SignalP"/>
    </source>
</evidence>